<keyword evidence="3" id="KW-1185">Reference proteome</keyword>
<dbReference type="EMBL" id="JAUSUR010000009">
    <property type="protein sequence ID" value="MDQ0363003.1"/>
    <property type="molecule type" value="Genomic_DNA"/>
</dbReference>
<feature type="transmembrane region" description="Helical" evidence="1">
    <location>
        <begin position="221"/>
        <end position="240"/>
    </location>
</feature>
<keyword evidence="1" id="KW-1133">Transmembrane helix</keyword>
<comment type="caution">
    <text evidence="2">The sequence shown here is derived from an EMBL/GenBank/DDBJ whole genome shotgun (WGS) entry which is preliminary data.</text>
</comment>
<dbReference type="RefSeq" id="WP_307411418.1">
    <property type="nucleotide sequence ID" value="NZ_JAUSUR010000009.1"/>
</dbReference>
<sequence length="259" mass="29315">MSNLGFILLVISAVIAIVLPIIWLIVLGYTKRLKLAAFLKGLLLYVMYNNVIYPLVSTGIFSASSQLSGMFSMVLFVSALSFFVVILLYFANKRIISHETDEERKKMVWMGLAYGFIISIGLTCFENLVIGDHIRVGDISYLIDVLGYSKDISSAMVSNYAITQGFSFIAIGLQSLISIVLFQRLYKMYSNLETNKDLVKIFGLLIMYFFLIYANVMMGEYVFTVLTVVYFALIIGIDRINISSKNIKNYNTYKLVKNK</sequence>
<evidence type="ECO:0000313" key="2">
    <source>
        <dbReference type="EMBL" id="MDQ0363003.1"/>
    </source>
</evidence>
<feature type="transmembrane region" description="Helical" evidence="1">
    <location>
        <begin position="198"/>
        <end position="215"/>
    </location>
</feature>
<dbReference type="Proteomes" id="UP001230220">
    <property type="component" value="Unassembled WGS sequence"/>
</dbReference>
<organism evidence="2 3">
    <name type="scientific">Breznakia pachnodae</name>
    <dbReference type="NCBI Taxonomy" id="265178"/>
    <lineage>
        <taxon>Bacteria</taxon>
        <taxon>Bacillati</taxon>
        <taxon>Bacillota</taxon>
        <taxon>Erysipelotrichia</taxon>
        <taxon>Erysipelotrichales</taxon>
        <taxon>Erysipelotrichaceae</taxon>
        <taxon>Breznakia</taxon>
    </lineage>
</organism>
<evidence type="ECO:0000256" key="1">
    <source>
        <dbReference type="SAM" id="Phobius"/>
    </source>
</evidence>
<gene>
    <name evidence="2" type="ORF">J2S15_003764</name>
</gene>
<name>A0ABU0E7W7_9FIRM</name>
<evidence type="ECO:0008006" key="4">
    <source>
        <dbReference type="Google" id="ProtNLM"/>
    </source>
</evidence>
<feature type="transmembrane region" description="Helical" evidence="1">
    <location>
        <begin position="42"/>
        <end position="63"/>
    </location>
</feature>
<keyword evidence="1" id="KW-0812">Transmembrane</keyword>
<protein>
    <recommendedName>
        <fullName evidence="4">Oligosaccharide repeat unit polymerase</fullName>
    </recommendedName>
</protein>
<evidence type="ECO:0000313" key="3">
    <source>
        <dbReference type="Proteomes" id="UP001230220"/>
    </source>
</evidence>
<keyword evidence="1" id="KW-0472">Membrane</keyword>
<proteinExistence type="predicted"/>
<feature type="transmembrane region" description="Helical" evidence="1">
    <location>
        <begin position="69"/>
        <end position="91"/>
    </location>
</feature>
<accession>A0ABU0E7W7</accession>
<feature type="transmembrane region" description="Helical" evidence="1">
    <location>
        <begin position="112"/>
        <end position="130"/>
    </location>
</feature>
<feature type="transmembrane region" description="Helical" evidence="1">
    <location>
        <begin position="6"/>
        <end position="30"/>
    </location>
</feature>
<reference evidence="2 3" key="1">
    <citation type="submission" date="2023-07" db="EMBL/GenBank/DDBJ databases">
        <title>Genomic Encyclopedia of Type Strains, Phase IV (KMG-IV): sequencing the most valuable type-strain genomes for metagenomic binning, comparative biology and taxonomic classification.</title>
        <authorList>
            <person name="Goeker M."/>
        </authorList>
    </citation>
    <scope>NUCLEOTIDE SEQUENCE [LARGE SCALE GENOMIC DNA]</scope>
    <source>
        <strain evidence="2 3">DSM 16784</strain>
    </source>
</reference>
<feature type="transmembrane region" description="Helical" evidence="1">
    <location>
        <begin position="166"/>
        <end position="186"/>
    </location>
</feature>